<dbReference type="InterPro" id="IPR052080">
    <property type="entry name" value="vWF_C/EGF_Fibrillin"/>
</dbReference>
<dbReference type="Pfam" id="PF07645">
    <property type="entry name" value="EGF_CA"/>
    <property type="match status" value="30"/>
</dbReference>
<evidence type="ECO:0000256" key="4">
    <source>
        <dbReference type="ARBA" id="ARBA00022536"/>
    </source>
</evidence>
<dbReference type="Pfam" id="PF00683">
    <property type="entry name" value="TB"/>
    <property type="match status" value="9"/>
</dbReference>
<keyword evidence="4 10" id="KW-0245">EGF-like domain</keyword>
<dbReference type="InterPro" id="IPR009030">
    <property type="entry name" value="Growth_fac_rcpt_cys_sf"/>
</dbReference>
<feature type="disulfide bond" evidence="10">
    <location>
        <begin position="152"/>
        <end position="162"/>
    </location>
</feature>
<feature type="region of interest" description="Disordered" evidence="11">
    <location>
        <begin position="3121"/>
        <end position="3154"/>
    </location>
</feature>
<feature type="signal peptide" evidence="12">
    <location>
        <begin position="1"/>
        <end position="21"/>
    </location>
</feature>
<accession>A0ABM4DEG8</accession>
<evidence type="ECO:0000256" key="12">
    <source>
        <dbReference type="SAM" id="SignalP"/>
    </source>
</evidence>
<keyword evidence="5 12" id="KW-0732">Signal</keyword>
<dbReference type="PROSITE" id="PS00022">
    <property type="entry name" value="EGF_1"/>
    <property type="match status" value="1"/>
</dbReference>
<feature type="domain" description="TB" evidence="14">
    <location>
        <begin position="2667"/>
        <end position="2719"/>
    </location>
</feature>
<feature type="domain" description="EGF-like" evidence="13">
    <location>
        <begin position="2221"/>
        <end position="2260"/>
    </location>
</feature>
<dbReference type="Pfam" id="PF00008">
    <property type="entry name" value="EGF"/>
    <property type="match status" value="1"/>
</dbReference>
<feature type="domain" description="EGF-like" evidence="13">
    <location>
        <begin position="899"/>
        <end position="936"/>
    </location>
</feature>
<feature type="domain" description="EGF-like" evidence="13">
    <location>
        <begin position="2454"/>
        <end position="2491"/>
    </location>
</feature>
<name>A0ABM4DEG8_HYDVU</name>
<evidence type="ECO:0000256" key="11">
    <source>
        <dbReference type="SAM" id="MobiDB-lite"/>
    </source>
</evidence>
<evidence type="ECO:0000313" key="15">
    <source>
        <dbReference type="Proteomes" id="UP001652625"/>
    </source>
</evidence>
<feature type="domain" description="EGF-like" evidence="13">
    <location>
        <begin position="2620"/>
        <end position="2662"/>
    </location>
</feature>
<dbReference type="SUPFAM" id="SSF57196">
    <property type="entry name" value="EGF/Laminin"/>
    <property type="match status" value="9"/>
</dbReference>
<feature type="domain" description="EGF-like" evidence="13">
    <location>
        <begin position="1936"/>
        <end position="1977"/>
    </location>
</feature>
<dbReference type="InterPro" id="IPR000742">
    <property type="entry name" value="EGF"/>
</dbReference>
<feature type="disulfide bond" evidence="10">
    <location>
        <begin position="2932"/>
        <end position="2942"/>
    </location>
</feature>
<feature type="disulfide bond" evidence="10">
    <location>
        <begin position="2142"/>
        <end position="2152"/>
    </location>
</feature>
<dbReference type="Gene3D" id="2.10.25.10">
    <property type="entry name" value="Laminin"/>
    <property type="match status" value="44"/>
</dbReference>
<dbReference type="SUPFAM" id="SSF57581">
    <property type="entry name" value="TB module/8-cys domain"/>
    <property type="match status" value="11"/>
</dbReference>
<feature type="domain" description="EGF-like" evidence="13">
    <location>
        <begin position="2094"/>
        <end position="2131"/>
    </location>
</feature>
<feature type="disulfide bond" evidence="10">
    <location>
        <begin position="2585"/>
        <end position="2595"/>
    </location>
</feature>
<keyword evidence="8 10" id="KW-1015">Disulfide bond</keyword>
<dbReference type="Pfam" id="PF14670">
    <property type="entry name" value="FXa_inhibition"/>
    <property type="match status" value="2"/>
</dbReference>
<feature type="domain" description="EGF-like" evidence="13">
    <location>
        <begin position="2138"/>
        <end position="2173"/>
    </location>
</feature>
<evidence type="ECO:0000256" key="1">
    <source>
        <dbReference type="ARBA" id="ARBA00004498"/>
    </source>
</evidence>
<feature type="domain" description="EGF-like" evidence="13">
    <location>
        <begin position="1311"/>
        <end position="1351"/>
    </location>
</feature>
<dbReference type="SUPFAM" id="SSF57184">
    <property type="entry name" value="Growth factor receptor domain"/>
    <property type="match status" value="12"/>
</dbReference>
<feature type="domain" description="TB" evidence="14">
    <location>
        <begin position="186"/>
        <end position="227"/>
    </location>
</feature>
<dbReference type="PANTHER" id="PTHR47333:SF4">
    <property type="entry name" value="EGF-LIKE DOMAIN-CONTAINING PROTEIN"/>
    <property type="match status" value="1"/>
</dbReference>
<feature type="domain" description="EGF-like" evidence="13">
    <location>
        <begin position="775"/>
        <end position="811"/>
    </location>
</feature>
<dbReference type="PROSITE" id="PS50026">
    <property type="entry name" value="EGF_3"/>
    <property type="match status" value="38"/>
</dbReference>
<dbReference type="PROSITE" id="PS01186">
    <property type="entry name" value="EGF_2"/>
    <property type="match status" value="25"/>
</dbReference>
<feature type="domain" description="TB" evidence="14">
    <location>
        <begin position="1246"/>
        <end position="1299"/>
    </location>
</feature>
<dbReference type="Pfam" id="PF12662">
    <property type="entry name" value="cEGF"/>
    <property type="match status" value="3"/>
</dbReference>
<dbReference type="InterPro" id="IPR018097">
    <property type="entry name" value="EGF_Ca-bd_CS"/>
</dbReference>
<dbReference type="InterPro" id="IPR013032">
    <property type="entry name" value="EGF-like_CS"/>
</dbReference>
<feature type="domain" description="EGF-like" evidence="13">
    <location>
        <begin position="857"/>
        <end position="898"/>
    </location>
</feature>
<evidence type="ECO:0000256" key="6">
    <source>
        <dbReference type="ARBA" id="ARBA00022737"/>
    </source>
</evidence>
<dbReference type="Pfam" id="PF12947">
    <property type="entry name" value="EGF_3"/>
    <property type="match status" value="2"/>
</dbReference>
<evidence type="ECO:0000256" key="5">
    <source>
        <dbReference type="ARBA" id="ARBA00022729"/>
    </source>
</evidence>
<feature type="domain" description="EGF-like" evidence="13">
    <location>
        <begin position="2928"/>
        <end position="2965"/>
    </location>
</feature>
<dbReference type="InterPro" id="IPR000152">
    <property type="entry name" value="EGF-type_Asp/Asn_hydroxyl_site"/>
</dbReference>
<dbReference type="Gene3D" id="3.90.290.10">
    <property type="entry name" value="TGF-beta binding (TB) domain"/>
    <property type="match status" value="11"/>
</dbReference>
<keyword evidence="9" id="KW-0325">Glycoprotein</keyword>
<dbReference type="PROSITE" id="PS51364">
    <property type="entry name" value="TB"/>
    <property type="match status" value="11"/>
</dbReference>
<dbReference type="RefSeq" id="XP_065672813.1">
    <property type="nucleotide sequence ID" value="XM_065816741.1"/>
</dbReference>
<feature type="domain" description="EGF-like" evidence="13">
    <location>
        <begin position="2344"/>
        <end position="2386"/>
    </location>
</feature>
<feature type="region of interest" description="Disordered" evidence="11">
    <location>
        <begin position="643"/>
        <end position="680"/>
    </location>
</feature>
<feature type="domain" description="TB" evidence="14">
    <location>
        <begin position="458"/>
        <end position="509"/>
    </location>
</feature>
<feature type="domain" description="EGF-like" evidence="13">
    <location>
        <begin position="1520"/>
        <end position="1561"/>
    </location>
</feature>
<feature type="domain" description="EGF-like" evidence="13">
    <location>
        <begin position="1687"/>
        <end position="1728"/>
    </location>
</feature>
<feature type="domain" description="EGF-like" evidence="13">
    <location>
        <begin position="1012"/>
        <end position="1056"/>
    </location>
</feature>
<feature type="domain" description="EGF-like" evidence="13">
    <location>
        <begin position="1394"/>
        <end position="1436"/>
    </location>
</feature>
<comment type="caution">
    <text evidence="10">Lacks conserved residue(s) required for the propagation of feature annotation.</text>
</comment>
<feature type="domain" description="EGF-like" evidence="13">
    <location>
        <begin position="816"/>
        <end position="856"/>
    </location>
</feature>
<dbReference type="PANTHER" id="PTHR47333">
    <property type="entry name" value="VON WILLEBRAND FACTOR C AND EGF DOMAIN-CONTAINING PROTEIN"/>
    <property type="match status" value="1"/>
</dbReference>
<organism evidence="15 17">
    <name type="scientific">Hydra vulgaris</name>
    <name type="common">Hydra</name>
    <name type="synonym">Hydra attenuata</name>
    <dbReference type="NCBI Taxonomy" id="6087"/>
    <lineage>
        <taxon>Eukaryota</taxon>
        <taxon>Metazoa</taxon>
        <taxon>Cnidaria</taxon>
        <taxon>Hydrozoa</taxon>
        <taxon>Hydroidolina</taxon>
        <taxon>Anthoathecata</taxon>
        <taxon>Aplanulata</taxon>
        <taxon>Hydridae</taxon>
        <taxon>Hydra</taxon>
    </lineage>
</organism>
<keyword evidence="3" id="KW-0272">Extracellular matrix</keyword>
<feature type="domain" description="EGF-like" evidence="13">
    <location>
        <begin position="2178"/>
        <end position="2220"/>
    </location>
</feature>
<evidence type="ECO:0000256" key="2">
    <source>
        <dbReference type="ARBA" id="ARBA00022525"/>
    </source>
</evidence>
<feature type="domain" description="EGF-like" evidence="13">
    <location>
        <begin position="247"/>
        <end position="283"/>
    </location>
</feature>
<reference evidence="16 17" key="1">
    <citation type="submission" date="2025-05" db="UniProtKB">
        <authorList>
            <consortium name="RefSeq"/>
        </authorList>
    </citation>
    <scope>IDENTIFICATION</scope>
</reference>
<feature type="domain" description="EGF-like" evidence="13">
    <location>
        <begin position="2581"/>
        <end position="2619"/>
    </location>
</feature>
<evidence type="ECO:0000256" key="9">
    <source>
        <dbReference type="ARBA" id="ARBA00023180"/>
    </source>
</evidence>
<feature type="disulfide bond" evidence="10">
    <location>
        <begin position="170"/>
        <end position="179"/>
    </location>
</feature>
<keyword evidence="2" id="KW-0964">Secreted</keyword>
<feature type="domain" description="EGF-like" evidence="13">
    <location>
        <begin position="1604"/>
        <end position="1645"/>
    </location>
</feature>
<evidence type="ECO:0000256" key="7">
    <source>
        <dbReference type="ARBA" id="ARBA00022837"/>
    </source>
</evidence>
<dbReference type="PROSITE" id="PS00010">
    <property type="entry name" value="ASX_HYDROXYL"/>
    <property type="match status" value="36"/>
</dbReference>
<protein>
    <submittedName>
        <fullName evidence="16 17">Fibrillin-2 isoform X2</fullName>
    </submittedName>
</protein>
<evidence type="ECO:0000259" key="13">
    <source>
        <dbReference type="PROSITE" id="PS50026"/>
    </source>
</evidence>
<feature type="domain" description="EGF-like" evidence="13">
    <location>
        <begin position="148"/>
        <end position="180"/>
    </location>
</feature>
<feature type="domain" description="TB" evidence="14">
    <location>
        <begin position="1982"/>
        <end position="2035"/>
    </location>
</feature>
<feature type="disulfide bond" evidence="10">
    <location>
        <begin position="2970"/>
        <end position="2980"/>
    </location>
</feature>
<feature type="domain" description="TB" evidence="14">
    <location>
        <begin position="945"/>
        <end position="1000"/>
    </location>
</feature>
<feature type="domain" description="EGF-like" evidence="13">
    <location>
        <begin position="289"/>
        <end position="330"/>
    </location>
</feature>
<feature type="chain" id="PRO_5045026034" evidence="12">
    <location>
        <begin position="22"/>
        <end position="3252"/>
    </location>
</feature>
<feature type="domain" description="TB" evidence="14">
    <location>
        <begin position="2391"/>
        <end position="2442"/>
    </location>
</feature>
<feature type="domain" description="EGF-like" evidence="13">
    <location>
        <begin position="1771"/>
        <end position="1809"/>
    </location>
</feature>
<feature type="domain" description="EGF-like" evidence="13">
    <location>
        <begin position="1562"/>
        <end position="1599"/>
    </location>
</feature>
<feature type="domain" description="EGF-like" evidence="13">
    <location>
        <begin position="1098"/>
        <end position="1137"/>
    </location>
</feature>
<dbReference type="SMART" id="SM00179">
    <property type="entry name" value="EGF_CA"/>
    <property type="match status" value="46"/>
</dbReference>
<feature type="domain" description="EGF-like" evidence="13">
    <location>
        <begin position="1437"/>
        <end position="1477"/>
    </location>
</feature>
<dbReference type="CDD" id="cd00054">
    <property type="entry name" value="EGF_CA"/>
    <property type="match status" value="17"/>
</dbReference>
<feature type="domain" description="EGF-like" evidence="13">
    <location>
        <begin position="2303"/>
        <end position="2343"/>
    </location>
</feature>
<dbReference type="InterPro" id="IPR024731">
    <property type="entry name" value="NELL2-like_EGF"/>
</dbReference>
<feature type="compositionally biased region" description="Polar residues" evidence="11">
    <location>
        <begin position="657"/>
        <end position="675"/>
    </location>
</feature>
<keyword evidence="15" id="KW-1185">Reference proteome</keyword>
<dbReference type="InterPro" id="IPR026823">
    <property type="entry name" value="cEGF"/>
</dbReference>
<comment type="subcellular location">
    <subcellularLocation>
        <location evidence="1">Secreted</location>
        <location evidence="1">Extracellular space</location>
        <location evidence="1">Extracellular matrix</location>
    </subcellularLocation>
</comment>
<evidence type="ECO:0000256" key="3">
    <source>
        <dbReference type="ARBA" id="ARBA00022530"/>
    </source>
</evidence>
<feature type="domain" description="EGF-like" evidence="13">
    <location>
        <begin position="1646"/>
        <end position="1686"/>
    </location>
</feature>
<feature type="domain" description="EGF-like" evidence="13">
    <location>
        <begin position="2809"/>
        <end position="2847"/>
    </location>
</feature>
<feature type="domain" description="EGF-like" evidence="13">
    <location>
        <begin position="1057"/>
        <end position="1097"/>
    </location>
</feature>
<feature type="compositionally biased region" description="Polar residues" evidence="11">
    <location>
        <begin position="3121"/>
        <end position="3145"/>
    </location>
</feature>
<dbReference type="GeneID" id="100212320"/>
<feature type="domain" description="TB" evidence="14">
    <location>
        <begin position="1142"/>
        <end position="1182"/>
    </location>
</feature>
<feature type="domain" description="EGF-like" evidence="13">
    <location>
        <begin position="2540"/>
        <end position="2580"/>
    </location>
</feature>
<keyword evidence="7" id="KW-0106">Calcium</keyword>
<evidence type="ECO:0000313" key="17">
    <source>
        <dbReference type="RefSeq" id="XP_065672814.1"/>
    </source>
</evidence>
<dbReference type="InterPro" id="IPR001881">
    <property type="entry name" value="EGF-like_Ca-bd_dom"/>
</dbReference>
<feature type="domain" description="EGF-like" evidence="13">
    <location>
        <begin position="2966"/>
        <end position="3004"/>
    </location>
</feature>
<feature type="domain" description="EGF-like" evidence="13">
    <location>
        <begin position="1729"/>
        <end position="1766"/>
    </location>
</feature>
<feature type="domain" description="TB" evidence="14">
    <location>
        <begin position="574"/>
        <end position="625"/>
    </location>
</feature>
<dbReference type="Proteomes" id="UP001652625">
    <property type="component" value="Chromosome 13"/>
</dbReference>
<keyword evidence="6" id="KW-0677">Repeat</keyword>
<feature type="domain" description="EGF-like" evidence="13">
    <location>
        <begin position="2726"/>
        <end position="2767"/>
    </location>
</feature>
<feature type="domain" description="EGF-like" evidence="13">
    <location>
        <begin position="1203"/>
        <end position="1241"/>
    </location>
</feature>
<feature type="domain" description="EGF-like" evidence="13">
    <location>
        <begin position="2768"/>
        <end position="2804"/>
    </location>
</feature>
<feature type="domain" description="EGF-like" evidence="13">
    <location>
        <begin position="2497"/>
        <end position="2539"/>
    </location>
</feature>
<dbReference type="SMART" id="SM00181">
    <property type="entry name" value="EGF"/>
    <property type="match status" value="48"/>
</dbReference>
<dbReference type="PIRSF" id="PIRSF036312">
    <property type="entry name" value="Fibrillin"/>
    <property type="match status" value="1"/>
</dbReference>
<dbReference type="InterPro" id="IPR049883">
    <property type="entry name" value="NOTCH1_EGF-like"/>
</dbReference>
<sequence length="3252" mass="354419">MMLHLYLTCVVILLLCKSVILNQFNTDSQKGWNEYGMEFPRQDISQRFLSKPSLNSGPNKCFGGFECCPGWSLNPSTRLCTVPTCRNPCGFGICRSPNLCQCLTGGFGSVCNNAENDLNECQGRCMNGGKCENEKCLCKPGYVGLSCEQPICEQPCLNNGRCIGPSRCACPYGFTGLRCEEDYRVGPCFTRVEDNMCKGQLVAVKCTQESCCATVGVAWGVPCSKCPEKRDCKKGFYKDPRTGKCSDINECRGIPNICAMGTCVNTDGSYHCECGTGRTYNPEKFECSDIDECSLSSSLCEFGKCINIDGSFKCLCNPGYKAVFHGKRCVSDESETPPNQCFSKFNNGQCSSLLFNQTTKKECCCGNPERAFGLCNICPSKGQEEYRALGCSDDEIVTGGDGHNEISYGEGNDVCESNKKMCEFGRCEKYLNSFRCVCNVGYIAVNNGKRCQVVDAFDTCYLEFNYGKCGIPSPEQSSKRECCCSNRNHAFGFCNQCPEKGTAEYRSLVCDDDKGIIGQGDDITGTDNNICEANKELCKFGKCEQNGLSFQCKCNNGYKSSDDGKKCEAIEKYAVCYKNFDDGKCTIPSKREVSKRQCCCGNPGRAFEFCQQCPAKGDDSYKELGCSDDNIFDIDSVDIKLPEDKKGNTGETNNNNIGFASTNTSIPTRNSNNGIDSKDVDDNLVGTGEDGDVQCDDMFLSSCNNGRCEKMNGKFKCFCKVGYEKNRNNYCADLNECKKYDGLCHGGACENTPGSFKCRCPEGHVQSPDGFACMDVDECENSSSCINGVCKNFPGTFQCRCNQGFESGLTENICVDRNECLTPGICPGDSKCLNTNGSYICQCKEGYYAQSDTACVDIDECRTIKELCIGGRCVNTDGSYKCICPPGYELSQDGKSCKDYDECKNMPDICYGGECINGPGSYRCSCNFGFRVTESGTSCVETRSDKCYASFNGLQCSKPLLTELSRVKCCCGMENTGIRAWGAGCESCPKRGSSRYEKLCIHGPGLDDTGKDIDECSINAGLSKGICEHGSCVNLFKDYQCICDKGFTNITNKACQDIDECLEAGMCEGGKCTNTLGSFICECPKGYQFIKESRICKDEDECLTNPCVGGKCINTGGSFYCECPPGSYYDEKRKFCKDNREGNCYTYNEIEKKCGKKIASFLSKSECCNGLGSAWGSDCEKCDSDSSYGCKRGYKRVGAQCLDINECKFSSACQNGRCINTDGSFQCICPTGYKLEGNSCEDIRTGICYRNILNNQCGMALGDLKFKKSNCCCSAFARAWGNPCEVCPIKNTLEHKELCPSGEGFNEIGEDLNECSIPDICQNGKCINNHGSYRCLCNSGFDVDATGSICVDVNECVISKTICGPGKCVNTIGSFRCSCYEGYRNDLMLEKCIDINECLEGNPSPCQSGRCINTPGSFKCECPSGLRTAETSSSCEDINECEQPGVCQNGICQNFIGGYHCSCLTGFVSSSDMLQCHDVDECNNNNGGCEFLCSNTPGSFHCGCQPGFELRSDNKKECVDINECERGTPCGEVNTCTNIDGGHVCTCISGYRATTDGKSCMDIDECAEIENICQNGNCFNIMGSFLCNCKDGYKLDINAMSCIDIDECLLRENGGCHLNAGCINSIGSYSCRCKTGYEGDGFNCTDKNECDLDIASCAQDAKCVNTIGSFLCECKEGFKGDGEVCLDVNECEGNKSLCDPGKCINTIGAYRCECNVGYQPTEDKRHCEDKNECLGNENLCQHGHCINTVGGYYCNCAAGFQSDITRTKCYDINECDLKNVCLNGICKNMLGMYKCICEEDKGFTPNKNETACLDMRLGYCYNKHSTPCGNSKLSSNKMGKQFCCCSAPDGTTWQNDSDEACELCPYIGSDEYKVLCPGGPSTHVNETTGLVENHDGCTFLTNYCTGGQCSNNIDQGISCQCPEFTQFNDKNLICEDINECLTAGICGFNAKCVNLEKGYRCECEKGTVFDEENNFCHDFRNTTCFLPNKNFNNECKSPLPVQVSIGQCCCGVSGNRYGPDCKACPMSGTEREALCVKKPTIGPFVTGQPPIGSTKPTTSLKPIKRNPGILPTISSIGDISETSQTNLTVNVKYDIDECKFYPDICGEGTCVNSIGAFHCNCNKGFKEEKVNSINKCVDINECLTNPCVNGICNNINGGFFCSCKEGMTLDKTNLNCVDLDECKTPGYCENGKCMNLLAGEGFLCECGNGFRKSLDNKTCTDIDECSLPGICIHGKCKNIPGSYNCDCDQGFRTNLSKECADIDECNDYPDLCIHGHCINLFGSFMCECDEGFKQDLIKQSCPDINECQLPGYCENGRCKNTVGSASCECNQGFEKNINGTSCEDINECSDPDNTCQIGGKCVNVVGTFRCLCNAGFISDTDNRQCIDMRKGFCYSLVQNKQCMFSNEFSISKSTCCCAMGAGWGENCETCPDKGSKEFEYYCPNGVGLERNSTDINECESNLGKCINGQCVNTDGSFRCDCNKGYILSTSDPTNCEDRDECTDGSSPCGAGTCRNLVGSYACECEKGFRSHSLSDPSCVDINECVENNGTCSYQCVNVPGSYTCVCPNGYTLSDDKKDCQDINECLIPNICPHRCENYIGGYHCLCLEGYNMDRLGRCVEINECLQDKSLCRPGGVCQNIEGSYRCDCIPPFMRSYDGKHCEDKSMGLCFSITDEKCQASTKINKVSQRECCCIGGGFSWGSDCRRCPNSNTAAGKSLCNGNKNKTINECEFIVGVCSNGKCMDLAEGYRCICNSGFKLSSDGKNCRDIDECKEGISQCKGDCVNTEGSYKCVCPNGFKVDSDQITCVDEDECATSKHSCQHKCENTEGGHKCVCNAGYTMEGNNCIDIDECKETGICGLATCKNTAGGFDCVCNRGLKYDADKKLCAYVADTTPEVINPQGCGQPACGCPYGYYPYYSPNGGMQCVDINECKQNMCGTSTCLNKLGSYSCLCPAGSTFQGGRCQDENECSGQSPCSFGCSNNRGGFACQCPPGYTPVSGGHCIATHGAVCFTCDTSEIPSEGVPLGNLEQDSSSGYQAAVGKGYAPLTGSSYPNFASLDRGYSPVGEVPTDSQYFSRHQQKIAPYPKPIDSSLRVNSKQLQLSSKVLSTRLNPYQQAYQTGRHSIKSQEQVNFGTSQTKQQFSDRSYRSRRSTHELTKPIDITISHKTPPRSPIMSIVSVLKAMEERYEIKSGNSSLFTLAPDLNGGVFLNITTVLNPGIYRLAISTEYKNVDEEHKEQAKSLMRVRVKVL</sequence>
<evidence type="ECO:0000259" key="14">
    <source>
        <dbReference type="PROSITE" id="PS51364"/>
    </source>
</evidence>
<feature type="domain" description="TB" evidence="14">
    <location>
        <begin position="339"/>
        <end position="390"/>
    </location>
</feature>
<dbReference type="RefSeq" id="XP_065672814.1">
    <property type="nucleotide sequence ID" value="XM_065816742.1"/>
</dbReference>
<evidence type="ECO:0000313" key="16">
    <source>
        <dbReference type="RefSeq" id="XP_065672813.1"/>
    </source>
</evidence>
<gene>
    <name evidence="16 17" type="primary">LOC100212320</name>
</gene>
<feature type="domain" description="TB" evidence="14">
    <location>
        <begin position="1818"/>
        <end position="1876"/>
    </location>
</feature>
<proteinExistence type="predicted"/>
<dbReference type="InterPro" id="IPR036773">
    <property type="entry name" value="TB_dom_sf"/>
</dbReference>
<evidence type="ECO:0000256" key="8">
    <source>
        <dbReference type="ARBA" id="ARBA00023157"/>
    </source>
</evidence>
<evidence type="ECO:0000256" key="10">
    <source>
        <dbReference type="PROSITE-ProRule" id="PRU00076"/>
    </source>
</evidence>
<dbReference type="Pfam" id="PF12661">
    <property type="entry name" value="hEGF"/>
    <property type="match status" value="3"/>
</dbReference>
<dbReference type="InterPro" id="IPR017878">
    <property type="entry name" value="TB_dom"/>
</dbReference>
<feature type="disulfide bond" evidence="10">
    <location>
        <begin position="1102"/>
        <end position="1112"/>
    </location>
</feature>
<dbReference type="PROSITE" id="PS01187">
    <property type="entry name" value="EGF_CA"/>
    <property type="match status" value="16"/>
</dbReference>